<sequence>MAARGKLLGLFLQLTAVLLVVPGKQGLDLRCLRTCNVKGDLTCLAKCAAERSRRDADDYPQSGPCDPWPFEGLNLPWVPASPTDLRVAGRINGTCTVNGVDRRCEGVTVEWRAAAQGLRELRGFQASILRPDHQDNNCYQVIIPQSVEADGETIYNHTFFPIFEGGNYVVSVYSLPMNYDTPEEAPPARITVTPRSCTELYADDLSFCGPEAWIPKNINITVAGRSVDVNFPVAQHDYGVLQYHIFISNMKCNKSDFNCETWREKCDGLVATLPGGPYRLVPKPTDSQVVQLHYDEIPPRKYLFEVRGDFRQRTCPTVFEVTDWAPPVDSLAITEDMWTCTADVLFPAGDGVPSYRVCMDDACVSVTHDSGPSVSHTFQPVQPYHEYQVKVSDDRYTDATNTVKSFTSLQGNWTPNITDLVTTDSDDGFFINLTFMSPQCIQQYIVNVCINGEVLCLHGTYDTKPSNKGFPWVTLDLPVDMIRQGSWQFRVKAADMPGAPEGFFTIDLPLGSTTRPTPPPPPPPTTPDSGPSVTSPVSRDESWRHGAAAAGGVVAAVVLIIILVCCWKHPRRPQIPKICGDTDNNLQPTEGRYLPSVQTLTDSLPDIRQKTVLLLASYDCVEHRTVVLCFAAYLQRECHCQVILDLHKTEDISKLGAMEWLVSHIHGVDYVIVICSAGTKFKATKGDKKSCHLQEIEPSGDLFTGGLKHINLLLHSRDEDMSKFINVYFPYSRKTDVPATLEIARTFKLMESMPALFCHIHGHSQFSMEGAVHIDVAEQVGSTESGRKLLSAIAKMEAKDKAEPNWFISRIVSTSERDNGNSSHSKANSNGKVETNPTDKGEETSAKTPADVNVMVEDEAKVCPDDVDDEGYCHSIPMNLLNNGTIQYDPFLPQPDAQLYREPEPYVYRDMMVQPAGPPYQSEPVQFPLYGHQQDQVGWQSPYGDMINNQQVYMEHVTPMEQPHRPNLKLHIPEPPQGQYVPKEPSKEAITPESGCYSGENIEDQLSFFNLQSQAAFSELQV</sequence>
<dbReference type="GeneID" id="109470052"/>
<dbReference type="RefSeq" id="XP_019624392.1">
    <property type="nucleotide sequence ID" value="XM_019768833.1"/>
</dbReference>
<evidence type="ECO:0000256" key="1">
    <source>
        <dbReference type="ARBA" id="ARBA00004251"/>
    </source>
</evidence>
<feature type="compositionally biased region" description="Pro residues" evidence="9">
    <location>
        <begin position="516"/>
        <end position="526"/>
    </location>
</feature>
<dbReference type="InterPro" id="IPR039465">
    <property type="entry name" value="IL-17_rcpt-like"/>
</dbReference>
<evidence type="ECO:0000313" key="13">
    <source>
        <dbReference type="RefSeq" id="XP_019624392.1"/>
    </source>
</evidence>
<evidence type="ECO:0000256" key="9">
    <source>
        <dbReference type="SAM" id="MobiDB-lite"/>
    </source>
</evidence>
<evidence type="ECO:0000256" key="8">
    <source>
        <dbReference type="ARBA" id="ARBA00023180"/>
    </source>
</evidence>
<evidence type="ECO:0000256" key="2">
    <source>
        <dbReference type="ARBA" id="ARBA00022475"/>
    </source>
</evidence>
<feature type="compositionally biased region" description="Low complexity" evidence="9">
    <location>
        <begin position="527"/>
        <end position="537"/>
    </location>
</feature>
<keyword evidence="3" id="KW-0812">Transmembrane</keyword>
<comment type="subcellular location">
    <subcellularLocation>
        <location evidence="1">Cell membrane</location>
        <topology evidence="1">Single-pass type I membrane protein</topology>
    </subcellularLocation>
</comment>
<evidence type="ECO:0000256" key="3">
    <source>
        <dbReference type="ARBA" id="ARBA00022692"/>
    </source>
</evidence>
<evidence type="ECO:0000259" key="11">
    <source>
        <dbReference type="PROSITE" id="PS51534"/>
    </source>
</evidence>
<dbReference type="GO" id="GO:0005886">
    <property type="term" value="C:plasma membrane"/>
    <property type="evidence" value="ECO:0007669"/>
    <property type="project" value="UniProtKB-SubCell"/>
</dbReference>
<feature type="domain" description="SEFIR" evidence="11">
    <location>
        <begin position="609"/>
        <end position="758"/>
    </location>
</feature>
<gene>
    <name evidence="13" type="primary">LOC109470052</name>
</gene>
<dbReference type="PROSITE" id="PS51534">
    <property type="entry name" value="SEFIR"/>
    <property type="match status" value="1"/>
</dbReference>
<name>A0A6P4YZY8_BRABE</name>
<dbReference type="AlphaFoldDB" id="A0A6P4YZY8"/>
<keyword evidence="8" id="KW-0325">Glycoprotein</keyword>
<keyword evidence="6" id="KW-0472">Membrane</keyword>
<evidence type="ECO:0000256" key="7">
    <source>
        <dbReference type="ARBA" id="ARBA00023170"/>
    </source>
</evidence>
<proteinExistence type="predicted"/>
<dbReference type="Gene3D" id="2.60.40.2160">
    <property type="entry name" value="Interleukin-17 receptor A/B, fibronectin-III-like domain 1"/>
    <property type="match status" value="1"/>
</dbReference>
<evidence type="ECO:0000256" key="10">
    <source>
        <dbReference type="SAM" id="SignalP"/>
    </source>
</evidence>
<dbReference type="KEGG" id="bbel:109470052"/>
<dbReference type="Pfam" id="PF08357">
    <property type="entry name" value="SEFIR"/>
    <property type="match status" value="1"/>
</dbReference>
<evidence type="ECO:0000313" key="12">
    <source>
        <dbReference type="Proteomes" id="UP000515135"/>
    </source>
</evidence>
<feature type="region of interest" description="Disordered" evidence="9">
    <location>
        <begin position="507"/>
        <end position="541"/>
    </location>
</feature>
<keyword evidence="12" id="KW-1185">Reference proteome</keyword>
<dbReference type="Proteomes" id="UP000515135">
    <property type="component" value="Unplaced"/>
</dbReference>
<dbReference type="OrthoDB" id="9325096at2759"/>
<feature type="signal peptide" evidence="10">
    <location>
        <begin position="1"/>
        <end position="26"/>
    </location>
</feature>
<reference evidence="13" key="1">
    <citation type="submission" date="2025-08" db="UniProtKB">
        <authorList>
            <consortium name="RefSeq"/>
        </authorList>
    </citation>
    <scope>IDENTIFICATION</scope>
    <source>
        <tissue evidence="13">Gonad</tissue>
    </source>
</reference>
<keyword evidence="7" id="KW-0675">Receptor</keyword>
<dbReference type="InterPro" id="IPR013568">
    <property type="entry name" value="SEFIR_dom"/>
</dbReference>
<keyword evidence="4 10" id="KW-0732">Signal</keyword>
<accession>A0A6P4YZY8</accession>
<dbReference type="PANTHER" id="PTHR15583">
    <property type="entry name" value="INTERLEUKIN-17 RECEPTOR"/>
    <property type="match status" value="1"/>
</dbReference>
<feature type="region of interest" description="Disordered" evidence="9">
    <location>
        <begin position="967"/>
        <end position="997"/>
    </location>
</feature>
<feature type="chain" id="PRO_5027923281" evidence="10">
    <location>
        <begin position="27"/>
        <end position="1022"/>
    </location>
</feature>
<evidence type="ECO:0000256" key="4">
    <source>
        <dbReference type="ARBA" id="ARBA00022729"/>
    </source>
</evidence>
<dbReference type="GO" id="GO:0030368">
    <property type="term" value="F:interleukin-17 receptor activity"/>
    <property type="evidence" value="ECO:0007669"/>
    <property type="project" value="InterPro"/>
</dbReference>
<organism evidence="12 13">
    <name type="scientific">Branchiostoma belcheri</name>
    <name type="common">Amphioxus</name>
    <dbReference type="NCBI Taxonomy" id="7741"/>
    <lineage>
        <taxon>Eukaryota</taxon>
        <taxon>Metazoa</taxon>
        <taxon>Chordata</taxon>
        <taxon>Cephalochordata</taxon>
        <taxon>Leptocardii</taxon>
        <taxon>Amphioxiformes</taxon>
        <taxon>Branchiostomatidae</taxon>
        <taxon>Branchiostoma</taxon>
    </lineage>
</organism>
<keyword evidence="5" id="KW-1133">Transmembrane helix</keyword>
<feature type="compositionally biased region" description="Polar residues" evidence="9">
    <location>
        <begin position="820"/>
        <end position="836"/>
    </location>
</feature>
<protein>
    <submittedName>
        <fullName evidence="13">Uncharacterized protein LOC109470052</fullName>
    </submittedName>
</protein>
<dbReference type="InterPro" id="IPR038683">
    <property type="entry name" value="IL17RA/B_FnIII-like_1_sf"/>
</dbReference>
<dbReference type="PANTHER" id="PTHR15583:SF7">
    <property type="entry name" value="INTERLEUKIN CYTOKINE RECEPTOR-RELATED PROTEIN 2"/>
    <property type="match status" value="1"/>
</dbReference>
<evidence type="ECO:0000256" key="6">
    <source>
        <dbReference type="ARBA" id="ARBA00023136"/>
    </source>
</evidence>
<keyword evidence="2" id="KW-1003">Cell membrane</keyword>
<feature type="region of interest" description="Disordered" evidence="9">
    <location>
        <begin position="816"/>
        <end position="850"/>
    </location>
</feature>
<dbReference type="Gene3D" id="3.40.50.11530">
    <property type="match status" value="1"/>
</dbReference>
<evidence type="ECO:0000256" key="5">
    <source>
        <dbReference type="ARBA" id="ARBA00022989"/>
    </source>
</evidence>